<feature type="domain" description="AAA+ ATPase" evidence="16">
    <location>
        <begin position="160"/>
        <end position="344"/>
    </location>
</feature>
<feature type="transmembrane region" description="Helical" evidence="15">
    <location>
        <begin position="923"/>
        <end position="942"/>
    </location>
</feature>
<dbReference type="Pfam" id="PF08449">
    <property type="entry name" value="UAA"/>
    <property type="match status" value="2"/>
</dbReference>
<dbReference type="EMBL" id="ML735340">
    <property type="protein sequence ID" value="KAE8385243.1"/>
    <property type="molecule type" value="Genomic_DNA"/>
</dbReference>
<dbReference type="GO" id="GO:0055085">
    <property type="term" value="P:transmembrane transport"/>
    <property type="evidence" value="ECO:0007669"/>
    <property type="project" value="InterPro"/>
</dbReference>
<reference evidence="17" key="1">
    <citation type="submission" date="2019-04" db="EMBL/GenBank/DDBJ databases">
        <title>Friends and foes A comparative genomics studyof 23 Aspergillus species from section Flavi.</title>
        <authorList>
            <consortium name="DOE Joint Genome Institute"/>
            <person name="Kjaerbolling I."/>
            <person name="Vesth T."/>
            <person name="Frisvad J.C."/>
            <person name="Nybo J.L."/>
            <person name="Theobald S."/>
            <person name="Kildgaard S."/>
            <person name="Isbrandt T."/>
            <person name="Kuo A."/>
            <person name="Sato A."/>
            <person name="Lyhne E.K."/>
            <person name="Kogle M.E."/>
            <person name="Wiebenga A."/>
            <person name="Kun R.S."/>
            <person name="Lubbers R.J."/>
            <person name="Makela M.R."/>
            <person name="Barry K."/>
            <person name="Chovatia M."/>
            <person name="Clum A."/>
            <person name="Daum C."/>
            <person name="Haridas S."/>
            <person name="He G."/>
            <person name="LaButti K."/>
            <person name="Lipzen A."/>
            <person name="Mondo S."/>
            <person name="Riley R."/>
            <person name="Salamov A."/>
            <person name="Simmons B.A."/>
            <person name="Magnuson J.K."/>
            <person name="Henrissat B."/>
            <person name="Mortensen U.H."/>
            <person name="Larsen T.O."/>
            <person name="Devries R.P."/>
            <person name="Grigoriev I.V."/>
            <person name="Machida M."/>
            <person name="Baker S.E."/>
            <person name="Andersen M.R."/>
        </authorList>
    </citation>
    <scope>NUCLEOTIDE SEQUENCE [LARGE SCALE GENOMIC DNA]</scope>
    <source>
        <strain evidence="17">IBT 14317</strain>
    </source>
</reference>
<dbReference type="GO" id="GO:0003689">
    <property type="term" value="F:DNA clamp loader activity"/>
    <property type="evidence" value="ECO:0007669"/>
    <property type="project" value="TreeGrafter"/>
</dbReference>
<evidence type="ECO:0000256" key="2">
    <source>
        <dbReference type="ARBA" id="ARBA00004127"/>
    </source>
</evidence>
<evidence type="ECO:0000256" key="10">
    <source>
        <dbReference type="ARBA" id="ARBA00022989"/>
    </source>
</evidence>
<dbReference type="InterPro" id="IPR013657">
    <property type="entry name" value="SCL35B1-4/HUT1"/>
</dbReference>
<dbReference type="GO" id="GO:0033314">
    <property type="term" value="P:mitotic DNA replication checkpoint signaling"/>
    <property type="evidence" value="ECO:0007669"/>
    <property type="project" value="TreeGrafter"/>
</dbReference>
<evidence type="ECO:0000256" key="7">
    <source>
        <dbReference type="ARBA" id="ARBA00022741"/>
    </source>
</evidence>
<dbReference type="SUPFAM" id="SSF52540">
    <property type="entry name" value="P-loop containing nucleoside triphosphate hydrolases"/>
    <property type="match status" value="1"/>
</dbReference>
<dbReference type="GO" id="GO:0003682">
    <property type="term" value="F:chromatin binding"/>
    <property type="evidence" value="ECO:0007669"/>
    <property type="project" value="TreeGrafter"/>
</dbReference>
<evidence type="ECO:0000256" key="4">
    <source>
        <dbReference type="ARBA" id="ARBA00022448"/>
    </source>
</evidence>
<evidence type="ECO:0000256" key="13">
    <source>
        <dbReference type="ARBA" id="ARBA00023306"/>
    </source>
</evidence>
<dbReference type="SMART" id="SM00382">
    <property type="entry name" value="AAA"/>
    <property type="match status" value="1"/>
</dbReference>
<protein>
    <submittedName>
        <fullName evidence="17">UAA transporter family-domain-containing protein</fullName>
    </submittedName>
</protein>
<evidence type="ECO:0000256" key="8">
    <source>
        <dbReference type="ARBA" id="ARBA00022763"/>
    </source>
</evidence>
<keyword evidence="11 15" id="KW-0472">Membrane</keyword>
<dbReference type="GO" id="GO:0006281">
    <property type="term" value="P:DNA repair"/>
    <property type="evidence" value="ECO:0007669"/>
    <property type="project" value="InterPro"/>
</dbReference>
<dbReference type="PANTHER" id="PTHR12172">
    <property type="entry name" value="CELL CYCLE CHECKPOINT PROTEIN RAD17"/>
    <property type="match status" value="1"/>
</dbReference>
<evidence type="ECO:0000313" key="17">
    <source>
        <dbReference type="EMBL" id="KAE8385243.1"/>
    </source>
</evidence>
<dbReference type="GO" id="GO:0000077">
    <property type="term" value="P:DNA damage checkpoint signaling"/>
    <property type="evidence" value="ECO:0007669"/>
    <property type="project" value="TreeGrafter"/>
</dbReference>
<feature type="transmembrane region" description="Helical" evidence="15">
    <location>
        <begin position="884"/>
        <end position="903"/>
    </location>
</feature>
<evidence type="ECO:0000256" key="12">
    <source>
        <dbReference type="ARBA" id="ARBA00023242"/>
    </source>
</evidence>
<keyword evidence="9" id="KW-0067">ATP-binding</keyword>
<dbReference type="PANTHER" id="PTHR12172:SF0">
    <property type="entry name" value="CELL CYCLE CHECKPOINT PROTEIN RAD17"/>
    <property type="match status" value="1"/>
</dbReference>
<feature type="region of interest" description="Disordered" evidence="14">
    <location>
        <begin position="1"/>
        <end position="46"/>
    </location>
</feature>
<keyword evidence="6 15" id="KW-0812">Transmembrane</keyword>
<dbReference type="GO" id="GO:0012505">
    <property type="term" value="C:endomembrane system"/>
    <property type="evidence" value="ECO:0007669"/>
    <property type="project" value="UniProtKB-SubCell"/>
</dbReference>
<name>A0A5N7BUB6_PETAA</name>
<dbReference type="InterPro" id="IPR003593">
    <property type="entry name" value="AAA+_ATPase"/>
</dbReference>
<keyword evidence="10 15" id="KW-1133">Transmembrane helix</keyword>
<dbReference type="GO" id="GO:0005524">
    <property type="term" value="F:ATP binding"/>
    <property type="evidence" value="ECO:0007669"/>
    <property type="project" value="UniProtKB-KW"/>
</dbReference>
<keyword evidence="5" id="KW-0762">Sugar transport</keyword>
<comment type="similarity">
    <text evidence="3">Belongs to the rad17/RAD24 family.</text>
</comment>
<comment type="subcellular location">
    <subcellularLocation>
        <location evidence="2">Endomembrane system</location>
        <topology evidence="2">Multi-pass membrane protein</topology>
    </subcellularLocation>
    <subcellularLocation>
        <location evidence="1">Nucleus</location>
    </subcellularLocation>
</comment>
<dbReference type="GO" id="GO:0005634">
    <property type="term" value="C:nucleus"/>
    <property type="evidence" value="ECO:0007669"/>
    <property type="project" value="UniProtKB-SubCell"/>
</dbReference>
<keyword evidence="12" id="KW-0539">Nucleus</keyword>
<dbReference type="OrthoDB" id="10265971at2759"/>
<keyword evidence="4" id="KW-0813">Transport</keyword>
<evidence type="ECO:0000256" key="14">
    <source>
        <dbReference type="SAM" id="MobiDB-lite"/>
    </source>
</evidence>
<evidence type="ECO:0000256" key="3">
    <source>
        <dbReference type="ARBA" id="ARBA00006168"/>
    </source>
</evidence>
<feature type="transmembrane region" description="Helical" evidence="15">
    <location>
        <begin position="1115"/>
        <end position="1135"/>
    </location>
</feature>
<accession>A0A5N7BUB6</accession>
<evidence type="ECO:0000256" key="15">
    <source>
        <dbReference type="SAM" id="Phobius"/>
    </source>
</evidence>
<dbReference type="InterPro" id="IPR057927">
    <property type="entry name" value="RAD24-like_helical"/>
</dbReference>
<keyword evidence="8" id="KW-0227">DNA damage</keyword>
<feature type="transmembrane region" description="Helical" evidence="15">
    <location>
        <begin position="1052"/>
        <end position="1077"/>
    </location>
</feature>
<evidence type="ECO:0000256" key="5">
    <source>
        <dbReference type="ARBA" id="ARBA00022597"/>
    </source>
</evidence>
<evidence type="ECO:0000256" key="1">
    <source>
        <dbReference type="ARBA" id="ARBA00004123"/>
    </source>
</evidence>
<dbReference type="Pfam" id="PF03215">
    <property type="entry name" value="Rad17"/>
    <property type="match status" value="1"/>
</dbReference>
<sequence>MTDRPYKRQRKLTPYSSAQNAESETKNNQSGLHRASSREKLNDSDNDIIDDAYDSYDELFTQHFVDEEFVAQDVPKTQTPCREQSPTQSTNGAWKHTNSRKRFVVSDDKCKNLSSIIHQDCILPWAQQYPPTTLDELAVHKRKVLDVQNWFRDAFAGNQERRLLVLRGPAGSGKTTTVNLLSQTLGFDILEWKNPPVSEFATKGYVSVAVQFEEFLDRGNKFRKLDLDGVADYPHGGQASNSRYTQQRIILIEEFPTLLNRSSPSLAAFRLSLQRYLANGPPLHSNGLHRNKVKVQTSYPIVIIVSETHLTSGSSSESLTVHRLLGPGLFNHPSTAIIEFNSIAPTFIYKALKLILDKESRHSKRDKNPGPAILQSISRSGDIRSAVASLEFLCLGVEERGVTATRTKTKQPRHNVNLTLMEKETLKLVTQREATLGIFHAVGKIVYNKRDDANFAAEDFRLPSPPDHMLHHDRPRVSQVPVNELVEETGTDTQTFIRALHENYVPSCDGALSDSDVLHIDYRRIYGARTNTSASVDILRQEDISYQVAARGLLFSLPHPVKRRIASSSCAGRPNDAHKMFFPSGLRLMREEEVIGGLVNIWITKLLNPLGGMLSGLGLEMTPSSRKCRPERDDHGHDQAGIVTMIPREDLLLYQLPYMAKIHRGEVEISQLRRITSFNETAYASDYLGDDVHDSDESHLGSASAENSRIPQLGDVKYHNKSNAFGPRLPPSYEQEETLVLSDDDIMSNRNARTLVKRSNDNKNTSPCVKVEGGLRKANANLVGPNAHKGSYASLGSITTAATYATLPGWTTIALMVSLIFGGCCANVGGSWVVYTAFFVTVNLLNNWAFAYKISVPLHIILRSGGPVASMVIGYVFNAKKYSHGQILAVAMLTIGVIAAALADAHTKGQPMSIGDQRNDSTTANTLIGFSILALAMVLSAFQGIYADRLYESYGRNHWKEALFYSHTLSLPLFIPTYPHLLAQWRTLLSSPSLLSGIYAIAKRNDSILSSPVPFGTELAAPSKTSFVDSVPMSIISTTTHLLAELEHSKPIRLILTCIPTQVFYLLMNAFTQYLCIRGVHLLSAKSSSLTVTIVLNVRKLVSLLLSIYLFGNNLAPGVLVGAIFVFVGGALYGFEGARLRKISIKKD</sequence>
<evidence type="ECO:0000259" key="16">
    <source>
        <dbReference type="SMART" id="SM00382"/>
    </source>
</evidence>
<feature type="compositionally biased region" description="Polar residues" evidence="14">
    <location>
        <begin position="14"/>
        <end position="31"/>
    </location>
</feature>
<dbReference type="Proteomes" id="UP000326877">
    <property type="component" value="Unassembled WGS sequence"/>
</dbReference>
<dbReference type="Pfam" id="PF25812">
    <property type="entry name" value="RAD24_helical"/>
    <property type="match status" value="1"/>
</dbReference>
<feature type="transmembrane region" description="Helical" evidence="15">
    <location>
        <begin position="832"/>
        <end position="850"/>
    </location>
</feature>
<gene>
    <name evidence="17" type="ORF">BDV23DRAFT_176386</name>
</gene>
<feature type="transmembrane region" description="Helical" evidence="15">
    <location>
        <begin position="856"/>
        <end position="877"/>
    </location>
</feature>
<keyword evidence="7" id="KW-0547">Nucleotide-binding</keyword>
<evidence type="ECO:0000256" key="9">
    <source>
        <dbReference type="ARBA" id="ARBA00022840"/>
    </source>
</evidence>
<evidence type="ECO:0000256" key="6">
    <source>
        <dbReference type="ARBA" id="ARBA00022692"/>
    </source>
</evidence>
<feature type="transmembrane region" description="Helical" evidence="15">
    <location>
        <begin position="807"/>
        <end position="825"/>
    </location>
</feature>
<keyword evidence="13" id="KW-0131">Cell cycle</keyword>
<dbReference type="Gene3D" id="3.40.50.300">
    <property type="entry name" value="P-loop containing nucleotide triphosphate hydrolases"/>
    <property type="match status" value="1"/>
</dbReference>
<dbReference type="AlphaFoldDB" id="A0A5N7BUB6"/>
<proteinExistence type="inferred from homology"/>
<organism evidence="17">
    <name type="scientific">Petromyces alliaceus</name>
    <name type="common">Aspergillus alliaceus</name>
    <dbReference type="NCBI Taxonomy" id="209559"/>
    <lineage>
        <taxon>Eukaryota</taxon>
        <taxon>Fungi</taxon>
        <taxon>Dikarya</taxon>
        <taxon>Ascomycota</taxon>
        <taxon>Pezizomycotina</taxon>
        <taxon>Eurotiomycetes</taxon>
        <taxon>Eurotiomycetidae</taxon>
        <taxon>Eurotiales</taxon>
        <taxon>Aspergillaceae</taxon>
        <taxon>Aspergillus</taxon>
        <taxon>Aspergillus subgen. Circumdati</taxon>
    </lineage>
</organism>
<dbReference type="InterPro" id="IPR027417">
    <property type="entry name" value="P-loop_NTPase"/>
</dbReference>
<evidence type="ECO:0000256" key="11">
    <source>
        <dbReference type="ARBA" id="ARBA00023136"/>
    </source>
</evidence>
<dbReference type="InterPro" id="IPR004582">
    <property type="entry name" value="Checkpoint_prot_Rad17_Rad24"/>
</dbReference>